<keyword evidence="8" id="KW-0249">Electron transport</keyword>
<keyword evidence="11 13" id="KW-0472">Membrane</keyword>
<dbReference type="PANTHER" id="PTHR30529:SF6">
    <property type="entry name" value="BLL0291 PROTEIN"/>
    <property type="match status" value="1"/>
</dbReference>
<keyword evidence="5" id="KW-0349">Heme</keyword>
<evidence type="ECO:0000256" key="9">
    <source>
        <dbReference type="ARBA" id="ARBA00022989"/>
    </source>
</evidence>
<dbReference type="Gene3D" id="1.20.950.20">
    <property type="entry name" value="Transmembrane di-heme cytochromes, Chain C"/>
    <property type="match status" value="1"/>
</dbReference>
<dbReference type="SUPFAM" id="SSF81342">
    <property type="entry name" value="Transmembrane di-heme cytochromes"/>
    <property type="match status" value="1"/>
</dbReference>
<evidence type="ECO:0000313" key="15">
    <source>
        <dbReference type="EMBL" id="GGC25436.1"/>
    </source>
</evidence>
<reference evidence="16" key="1">
    <citation type="journal article" date="2019" name="Int. J. Syst. Evol. Microbiol.">
        <title>The Global Catalogue of Microorganisms (GCM) 10K type strain sequencing project: providing services to taxonomists for standard genome sequencing and annotation.</title>
        <authorList>
            <consortium name="The Broad Institute Genomics Platform"/>
            <consortium name="The Broad Institute Genome Sequencing Center for Infectious Disease"/>
            <person name="Wu L."/>
            <person name="Ma J."/>
        </authorList>
    </citation>
    <scope>NUCLEOTIDE SEQUENCE [LARGE SCALE GENOMIC DNA]</scope>
    <source>
        <strain evidence="16">CCM 7132</strain>
    </source>
</reference>
<organism evidence="15 16">
    <name type="scientific">Asaia siamensis</name>
    <dbReference type="NCBI Taxonomy" id="110479"/>
    <lineage>
        <taxon>Bacteria</taxon>
        <taxon>Pseudomonadati</taxon>
        <taxon>Pseudomonadota</taxon>
        <taxon>Alphaproteobacteria</taxon>
        <taxon>Acetobacterales</taxon>
        <taxon>Acetobacteraceae</taxon>
        <taxon>Asaia</taxon>
    </lineage>
</organism>
<keyword evidence="3" id="KW-0813">Transport</keyword>
<keyword evidence="10" id="KW-0408">Iron</keyword>
<evidence type="ECO:0000256" key="13">
    <source>
        <dbReference type="SAM" id="Phobius"/>
    </source>
</evidence>
<evidence type="ECO:0000259" key="14">
    <source>
        <dbReference type="Pfam" id="PF01292"/>
    </source>
</evidence>
<feature type="transmembrane region" description="Helical" evidence="13">
    <location>
        <begin position="143"/>
        <end position="165"/>
    </location>
</feature>
<evidence type="ECO:0000256" key="12">
    <source>
        <dbReference type="ARBA" id="ARBA00037975"/>
    </source>
</evidence>
<keyword evidence="16" id="KW-1185">Reference proteome</keyword>
<evidence type="ECO:0000313" key="16">
    <source>
        <dbReference type="Proteomes" id="UP000637769"/>
    </source>
</evidence>
<name>A0ABQ1LMB8_9PROT</name>
<evidence type="ECO:0000256" key="4">
    <source>
        <dbReference type="ARBA" id="ARBA00022475"/>
    </source>
</evidence>
<comment type="subcellular location">
    <subcellularLocation>
        <location evidence="2">Cell membrane</location>
        <topology evidence="2">Multi-pass membrane protein</topology>
    </subcellularLocation>
</comment>
<evidence type="ECO:0000256" key="10">
    <source>
        <dbReference type="ARBA" id="ARBA00023004"/>
    </source>
</evidence>
<feature type="transmembrane region" description="Helical" evidence="13">
    <location>
        <begin position="90"/>
        <end position="114"/>
    </location>
</feature>
<evidence type="ECO:0000256" key="11">
    <source>
        <dbReference type="ARBA" id="ARBA00023136"/>
    </source>
</evidence>
<feature type="transmembrane region" description="Helical" evidence="13">
    <location>
        <begin position="46"/>
        <end position="63"/>
    </location>
</feature>
<comment type="cofactor">
    <cofactor evidence="1">
        <name>heme b</name>
        <dbReference type="ChEBI" id="CHEBI:60344"/>
    </cofactor>
</comment>
<dbReference type="RefSeq" id="WP_188425560.1">
    <property type="nucleotide sequence ID" value="NZ_BMCH01000002.1"/>
</dbReference>
<dbReference type="InterPro" id="IPR052168">
    <property type="entry name" value="Cytochrome_b561_oxidase"/>
</dbReference>
<dbReference type="EMBL" id="BMCH01000002">
    <property type="protein sequence ID" value="GGC25436.1"/>
    <property type="molecule type" value="Genomic_DNA"/>
</dbReference>
<dbReference type="InterPro" id="IPR011577">
    <property type="entry name" value="Cyt_b561_bac/Ni-Hgenase"/>
</dbReference>
<proteinExistence type="inferred from homology"/>
<dbReference type="PANTHER" id="PTHR30529">
    <property type="entry name" value="CYTOCHROME B561"/>
    <property type="match status" value="1"/>
</dbReference>
<evidence type="ECO:0000256" key="6">
    <source>
        <dbReference type="ARBA" id="ARBA00022692"/>
    </source>
</evidence>
<dbReference type="Pfam" id="PF01292">
    <property type="entry name" value="Ni_hydr_CYTB"/>
    <property type="match status" value="1"/>
</dbReference>
<evidence type="ECO:0000256" key="8">
    <source>
        <dbReference type="ARBA" id="ARBA00022982"/>
    </source>
</evidence>
<feature type="transmembrane region" description="Helical" evidence="13">
    <location>
        <begin position="12"/>
        <end position="34"/>
    </location>
</feature>
<keyword evidence="9 13" id="KW-1133">Transmembrane helix</keyword>
<comment type="similarity">
    <text evidence="12">Belongs to the cytochrome b561 family.</text>
</comment>
<keyword evidence="4" id="KW-1003">Cell membrane</keyword>
<evidence type="ECO:0000256" key="7">
    <source>
        <dbReference type="ARBA" id="ARBA00022723"/>
    </source>
</evidence>
<comment type="caution">
    <text evidence="15">The sequence shown here is derived from an EMBL/GenBank/DDBJ whole genome shotgun (WGS) entry which is preliminary data.</text>
</comment>
<evidence type="ECO:0000256" key="2">
    <source>
        <dbReference type="ARBA" id="ARBA00004651"/>
    </source>
</evidence>
<dbReference type="InterPro" id="IPR016174">
    <property type="entry name" value="Di-haem_cyt_TM"/>
</dbReference>
<accession>A0ABQ1LMB8</accession>
<evidence type="ECO:0000256" key="3">
    <source>
        <dbReference type="ARBA" id="ARBA00022448"/>
    </source>
</evidence>
<sequence length="191" mass="20519">MNPIVFFARSSRVLHWLMAVLILVMLFVGVFMAASVGPAYHALVGFHRPLGIALLALVVLRLINRFFHRPPALPADLPPLMAIGAKASHWALYALMMALPLIGWAMLSAGGYPIPLFGNGVLLPPLLPHDAALWGWLRLTHTVLAFALFALIMAHGGAALFHFLIRRDGVLQSMIGGGSVSPGGEHSASHD</sequence>
<evidence type="ECO:0000256" key="5">
    <source>
        <dbReference type="ARBA" id="ARBA00022617"/>
    </source>
</evidence>
<protein>
    <submittedName>
        <fullName evidence="15">Cytochrome b</fullName>
    </submittedName>
</protein>
<gene>
    <name evidence="15" type="ORF">GCM10007207_08550</name>
</gene>
<evidence type="ECO:0000256" key="1">
    <source>
        <dbReference type="ARBA" id="ARBA00001970"/>
    </source>
</evidence>
<keyword evidence="6 13" id="KW-0812">Transmembrane</keyword>
<feature type="domain" description="Cytochrome b561 bacterial/Ni-hydrogenase" evidence="14">
    <location>
        <begin position="9"/>
        <end position="177"/>
    </location>
</feature>
<keyword evidence="7" id="KW-0479">Metal-binding</keyword>
<dbReference type="Proteomes" id="UP000637769">
    <property type="component" value="Unassembled WGS sequence"/>
</dbReference>